<dbReference type="EMBL" id="CP061038">
    <property type="protein sequence ID" value="QNQ09276.1"/>
    <property type="molecule type" value="Genomic_DNA"/>
</dbReference>
<dbReference type="RefSeq" id="WP_187761593.1">
    <property type="nucleotide sequence ID" value="NZ_CP061038.1"/>
</dbReference>
<evidence type="ECO:0000313" key="6">
    <source>
        <dbReference type="Proteomes" id="UP000516148"/>
    </source>
</evidence>
<dbReference type="InterPro" id="IPR002694">
    <property type="entry name" value="Znf_CHC2"/>
</dbReference>
<evidence type="ECO:0000313" key="5">
    <source>
        <dbReference type="EMBL" id="QNQ09276.1"/>
    </source>
</evidence>
<keyword evidence="6" id="KW-1185">Reference proteome</keyword>
<dbReference type="GO" id="GO:0003899">
    <property type="term" value="F:DNA-directed RNA polymerase activity"/>
    <property type="evidence" value="ECO:0007669"/>
    <property type="project" value="InterPro"/>
</dbReference>
<keyword evidence="1" id="KW-0479">Metal-binding</keyword>
<dbReference type="SMART" id="SM00400">
    <property type="entry name" value="ZnF_CHCC"/>
    <property type="match status" value="1"/>
</dbReference>
<dbReference type="GO" id="GO:0005737">
    <property type="term" value="C:cytoplasm"/>
    <property type="evidence" value="ECO:0007669"/>
    <property type="project" value="TreeGrafter"/>
</dbReference>
<keyword evidence="3" id="KW-0862">Zinc</keyword>
<dbReference type="InterPro" id="IPR036977">
    <property type="entry name" value="DNA_primase_Znf_CHC2"/>
</dbReference>
<evidence type="ECO:0000256" key="1">
    <source>
        <dbReference type="ARBA" id="ARBA00022723"/>
    </source>
</evidence>
<dbReference type="SUPFAM" id="SSF57783">
    <property type="entry name" value="Zinc beta-ribbon"/>
    <property type="match status" value="1"/>
</dbReference>
<dbReference type="Pfam" id="PF01807">
    <property type="entry name" value="Zn_ribbon_DnaG"/>
    <property type="match status" value="1"/>
</dbReference>
<dbReference type="InterPro" id="IPR055570">
    <property type="entry name" value="DUF7146"/>
</dbReference>
<dbReference type="PANTHER" id="PTHR30313:SF2">
    <property type="entry name" value="DNA PRIMASE"/>
    <property type="match status" value="1"/>
</dbReference>
<name>A0A7H0LHX3_9SPHN</name>
<reference evidence="5 6" key="1">
    <citation type="submission" date="2020-09" db="EMBL/GenBank/DDBJ databases">
        <title>Sphingomonas sp., a new species isolated from pork steak.</title>
        <authorList>
            <person name="Heidler von Heilborn D."/>
        </authorList>
    </citation>
    <scope>NUCLEOTIDE SEQUENCE [LARGE SCALE GENOMIC DNA]</scope>
    <source>
        <strain evidence="6">S8-3T</strain>
    </source>
</reference>
<dbReference type="KEGG" id="spap:H3Z74_21820"/>
<organism evidence="5 6">
    <name type="scientific">Sphingomonas alpina</name>
    <dbReference type="NCBI Taxonomy" id="653931"/>
    <lineage>
        <taxon>Bacteria</taxon>
        <taxon>Pseudomonadati</taxon>
        <taxon>Pseudomonadota</taxon>
        <taxon>Alphaproteobacteria</taxon>
        <taxon>Sphingomonadales</taxon>
        <taxon>Sphingomonadaceae</taxon>
        <taxon>Sphingomonas</taxon>
    </lineage>
</organism>
<protein>
    <submittedName>
        <fullName evidence="5">Toprim domain-containing protein</fullName>
    </submittedName>
</protein>
<dbReference type="Pfam" id="PF23639">
    <property type="entry name" value="DUF7146"/>
    <property type="match status" value="1"/>
</dbReference>
<evidence type="ECO:0000256" key="3">
    <source>
        <dbReference type="ARBA" id="ARBA00022833"/>
    </source>
</evidence>
<accession>A0A7H0LHX3</accession>
<gene>
    <name evidence="5" type="ORF">H3Z74_21820</name>
</gene>
<sequence>MSVDLEALRRRAEAVRSRIYLSDLIGGDVSLTKRGHEHVGLCPFHSDASLGSFSVNDAKAIFKCFACGASGDHFKYLEKRKGMTFVQALKMLEADAGIDFTSTATNAEYDRAREKRLRAAMADAEKRKRNARGLWHHSAVMQGTPAQLYLEGRGIDFAALGRFPGAIRFRHDCWNTELGREIPAMVTAMTVLAGEMVAAHRTYLEFVRGRWVKADLDMPKMTLGDYAGAHIALNKGEVGRMPLRDVPEGTTVHISEGIEDGLTVAMADPAVRLIAAATLGNIGAVDLPDSVSDVVMVGQRDEEDRALRALAARRAGDEALAQKHEDAAMKINAAFNSQIAAHQARGRTVLCMWPDDGFKDFNDQLRSVRMAA</sequence>
<evidence type="ECO:0000259" key="4">
    <source>
        <dbReference type="SMART" id="SM00400"/>
    </source>
</evidence>
<dbReference type="AlphaFoldDB" id="A0A7H0LHX3"/>
<dbReference type="Proteomes" id="UP000516148">
    <property type="component" value="Chromosome"/>
</dbReference>
<dbReference type="PANTHER" id="PTHR30313">
    <property type="entry name" value="DNA PRIMASE"/>
    <property type="match status" value="1"/>
</dbReference>
<proteinExistence type="predicted"/>
<dbReference type="GO" id="GO:0006269">
    <property type="term" value="P:DNA replication, synthesis of primer"/>
    <property type="evidence" value="ECO:0007669"/>
    <property type="project" value="TreeGrafter"/>
</dbReference>
<dbReference type="Gene3D" id="3.90.580.10">
    <property type="entry name" value="Zinc finger, CHC2-type domain"/>
    <property type="match status" value="1"/>
</dbReference>
<evidence type="ECO:0000256" key="2">
    <source>
        <dbReference type="ARBA" id="ARBA00022771"/>
    </source>
</evidence>
<dbReference type="GO" id="GO:0008270">
    <property type="term" value="F:zinc ion binding"/>
    <property type="evidence" value="ECO:0007669"/>
    <property type="project" value="UniProtKB-KW"/>
</dbReference>
<feature type="domain" description="Zinc finger CHC2-type" evidence="4">
    <location>
        <begin position="38"/>
        <end position="93"/>
    </location>
</feature>
<keyword evidence="2" id="KW-0863">Zinc-finger</keyword>
<dbReference type="InterPro" id="IPR050219">
    <property type="entry name" value="DnaG_primase"/>
</dbReference>
<dbReference type="GO" id="GO:0003677">
    <property type="term" value="F:DNA binding"/>
    <property type="evidence" value="ECO:0007669"/>
    <property type="project" value="InterPro"/>
</dbReference>